<dbReference type="GO" id="GO:0016757">
    <property type="term" value="F:glycosyltransferase activity"/>
    <property type="evidence" value="ECO:0007669"/>
    <property type="project" value="InterPro"/>
</dbReference>
<reference evidence="2 3" key="1">
    <citation type="submission" date="2018-08" db="EMBL/GenBank/DDBJ databases">
        <title>Genomic Encyclopedia of Type Strains, Phase III (KMG-III): the genomes of soil and plant-associated and newly described type strains.</title>
        <authorList>
            <person name="Whitman W."/>
        </authorList>
    </citation>
    <scope>NUCLEOTIDE SEQUENCE [LARGE SCALE GENOMIC DNA]</scope>
    <source>
        <strain evidence="2 3">325-5</strain>
    </source>
</reference>
<dbReference type="SUPFAM" id="SSF53756">
    <property type="entry name" value="UDP-Glycosyltransferase/glycogen phosphorylase"/>
    <property type="match status" value="1"/>
</dbReference>
<dbReference type="AlphaFoldDB" id="A0A3D9RZU1"/>
<sequence length="386" mass="44793">MNLGGTEKAFLSFANELLKLDVELELILLEYKGELLGRIPKEINIKVLEYAKVKNLFENAPLLNLRVLLKQQQWMLFVQYLFYRIVLVKFFNMKFPFYKWLSNLMLASKTHATDVAIAYAGPHELISYLVSEKIVARKKIQWIHFDISKVSFDSKFYTKIAEKFNQFFVVSNFVKQQLLLSNQIFEDKTNVFYNYLPTYNLKKLAKIGISYNDNYKGLRILSIGRFTVEKGMDIALKTAGLLKKSKVDFKWYFVGDGPQKNSLMNSAKLMGLENDIIFLGKLENPYNYLKSCDIYVQPSRQEGFGITISEAKFFNKPIVVTNIPGFKEQIVHKETGYICKGLHAENILEGIKYFLDEKNRTQIISNLAIYKNGNQTEIKEFLKVID</sequence>
<comment type="caution">
    <text evidence="2">The sequence shown here is derived from an EMBL/GenBank/DDBJ whole genome shotgun (WGS) entry which is preliminary data.</text>
</comment>
<dbReference type="CDD" id="cd03811">
    <property type="entry name" value="GT4_GT28_WabH-like"/>
    <property type="match status" value="1"/>
</dbReference>
<name>A0A3D9RZU1_9FLAO</name>
<dbReference type="Pfam" id="PF00534">
    <property type="entry name" value="Glycos_transf_1"/>
    <property type="match status" value="1"/>
</dbReference>
<evidence type="ECO:0000313" key="2">
    <source>
        <dbReference type="EMBL" id="REE83094.1"/>
    </source>
</evidence>
<feature type="domain" description="Glycosyl transferase family 1" evidence="1">
    <location>
        <begin position="217"/>
        <end position="364"/>
    </location>
</feature>
<dbReference type="EMBL" id="QTTQ01000009">
    <property type="protein sequence ID" value="REE83094.1"/>
    <property type="molecule type" value="Genomic_DNA"/>
</dbReference>
<proteinExistence type="predicted"/>
<evidence type="ECO:0000313" key="3">
    <source>
        <dbReference type="Proteomes" id="UP000256429"/>
    </source>
</evidence>
<dbReference type="PANTHER" id="PTHR12526">
    <property type="entry name" value="GLYCOSYLTRANSFERASE"/>
    <property type="match status" value="1"/>
</dbReference>
<keyword evidence="3" id="KW-1185">Reference proteome</keyword>
<dbReference type="PANTHER" id="PTHR12526:SF630">
    <property type="entry name" value="GLYCOSYLTRANSFERASE"/>
    <property type="match status" value="1"/>
</dbReference>
<organism evidence="2 3">
    <name type="scientific">Lutibacter oceani</name>
    <dbReference type="NCBI Taxonomy" id="1853311"/>
    <lineage>
        <taxon>Bacteria</taxon>
        <taxon>Pseudomonadati</taxon>
        <taxon>Bacteroidota</taxon>
        <taxon>Flavobacteriia</taxon>
        <taxon>Flavobacteriales</taxon>
        <taxon>Flavobacteriaceae</taxon>
        <taxon>Lutibacter</taxon>
    </lineage>
</organism>
<dbReference type="InterPro" id="IPR001296">
    <property type="entry name" value="Glyco_trans_1"/>
</dbReference>
<accession>A0A3D9RZU1</accession>
<dbReference type="Proteomes" id="UP000256429">
    <property type="component" value="Unassembled WGS sequence"/>
</dbReference>
<gene>
    <name evidence="2" type="ORF">BX611_0374</name>
</gene>
<protein>
    <submittedName>
        <fullName evidence="2">Glycosyltransferase involved in cell wall biosynthesis</fullName>
    </submittedName>
</protein>
<dbReference type="Gene3D" id="3.40.50.2000">
    <property type="entry name" value="Glycogen Phosphorylase B"/>
    <property type="match status" value="2"/>
</dbReference>
<evidence type="ECO:0000259" key="1">
    <source>
        <dbReference type="Pfam" id="PF00534"/>
    </source>
</evidence>
<keyword evidence="2" id="KW-0808">Transferase</keyword>